<evidence type="ECO:0000256" key="1">
    <source>
        <dbReference type="SAM" id="MobiDB-lite"/>
    </source>
</evidence>
<dbReference type="AlphaFoldDB" id="A0A9P1FJ34"/>
<protein>
    <submittedName>
        <fullName evidence="2">Uncharacterized protein</fullName>
    </submittedName>
</protein>
<dbReference type="EMBL" id="CAMXCT010000224">
    <property type="protein sequence ID" value="CAI3975802.1"/>
    <property type="molecule type" value="Genomic_DNA"/>
</dbReference>
<accession>A0A9P1FJ34</accession>
<evidence type="ECO:0000313" key="3">
    <source>
        <dbReference type="EMBL" id="CAL4763114.1"/>
    </source>
</evidence>
<reference evidence="2" key="1">
    <citation type="submission" date="2022-10" db="EMBL/GenBank/DDBJ databases">
        <authorList>
            <person name="Chen Y."/>
            <person name="Dougan E. K."/>
            <person name="Chan C."/>
            <person name="Rhodes N."/>
            <person name="Thang M."/>
        </authorList>
    </citation>
    <scope>NUCLEOTIDE SEQUENCE</scope>
</reference>
<dbReference type="EMBL" id="CAMXCT030000224">
    <property type="protein sequence ID" value="CAL4763114.1"/>
    <property type="molecule type" value="Genomic_DNA"/>
</dbReference>
<evidence type="ECO:0000313" key="2">
    <source>
        <dbReference type="EMBL" id="CAI3975802.1"/>
    </source>
</evidence>
<organism evidence="2">
    <name type="scientific">Cladocopium goreaui</name>
    <dbReference type="NCBI Taxonomy" id="2562237"/>
    <lineage>
        <taxon>Eukaryota</taxon>
        <taxon>Sar</taxon>
        <taxon>Alveolata</taxon>
        <taxon>Dinophyceae</taxon>
        <taxon>Suessiales</taxon>
        <taxon>Symbiodiniaceae</taxon>
        <taxon>Cladocopium</taxon>
    </lineage>
</organism>
<dbReference type="EMBL" id="CAMXCT020000224">
    <property type="protein sequence ID" value="CAL1129177.1"/>
    <property type="molecule type" value="Genomic_DNA"/>
</dbReference>
<gene>
    <name evidence="2" type="ORF">C1SCF055_LOCUS4080</name>
</gene>
<feature type="region of interest" description="Disordered" evidence="1">
    <location>
        <begin position="129"/>
        <end position="148"/>
    </location>
</feature>
<sequence>MLEMQQRQLQLLESMAKTKASGTEEPEAVPQATEPLQEQVSGLRDAVVQQSQMLHHFLARVDDGTTQAEVPAHSRAASKVVHQLGHLQVIEEQLLDLKADGSSARGKDAHQVYRELLLLQDLQRQLQDLGTSEASSHRGAAPQETLPSPCPRFGAGVSADAVQWGDLQLQLHEQLLGGCADGVGNAAAEAAQPNTGGQESRGRVHEATAGFPGRTSHVGGLHCRPGCLREYASTSIAFEDTARLRRHGTSARL</sequence>
<name>A0A9P1FJ34_9DINO</name>
<dbReference type="Proteomes" id="UP001152797">
    <property type="component" value="Unassembled WGS sequence"/>
</dbReference>
<keyword evidence="4" id="KW-1185">Reference proteome</keyword>
<proteinExistence type="predicted"/>
<comment type="caution">
    <text evidence="2">The sequence shown here is derived from an EMBL/GenBank/DDBJ whole genome shotgun (WGS) entry which is preliminary data.</text>
</comment>
<reference evidence="3 4" key="2">
    <citation type="submission" date="2024-05" db="EMBL/GenBank/DDBJ databases">
        <authorList>
            <person name="Chen Y."/>
            <person name="Shah S."/>
            <person name="Dougan E. K."/>
            <person name="Thang M."/>
            <person name="Chan C."/>
        </authorList>
    </citation>
    <scope>NUCLEOTIDE SEQUENCE [LARGE SCALE GENOMIC DNA]</scope>
</reference>
<evidence type="ECO:0000313" key="4">
    <source>
        <dbReference type="Proteomes" id="UP001152797"/>
    </source>
</evidence>